<dbReference type="InterPro" id="IPR023271">
    <property type="entry name" value="Aquaporin-like"/>
</dbReference>
<dbReference type="STRING" id="43335.A0A4U5PSR8"/>
<evidence type="ECO:0000256" key="1">
    <source>
        <dbReference type="ARBA" id="ARBA00004141"/>
    </source>
</evidence>
<dbReference type="GO" id="GO:0016020">
    <property type="term" value="C:membrane"/>
    <property type="evidence" value="ECO:0007669"/>
    <property type="project" value="UniProtKB-SubCell"/>
</dbReference>
<dbReference type="EMBL" id="RCHU01000607">
    <property type="protein sequence ID" value="TKS00300.1"/>
    <property type="molecule type" value="Genomic_DNA"/>
</dbReference>
<organism evidence="8">
    <name type="scientific">Populus alba</name>
    <name type="common">White poplar</name>
    <dbReference type="NCBI Taxonomy" id="43335"/>
    <lineage>
        <taxon>Eukaryota</taxon>
        <taxon>Viridiplantae</taxon>
        <taxon>Streptophyta</taxon>
        <taxon>Embryophyta</taxon>
        <taxon>Tracheophyta</taxon>
        <taxon>Spermatophyta</taxon>
        <taxon>Magnoliopsida</taxon>
        <taxon>eudicotyledons</taxon>
        <taxon>Gunneridae</taxon>
        <taxon>Pentapetalae</taxon>
        <taxon>rosids</taxon>
        <taxon>fabids</taxon>
        <taxon>Malpighiales</taxon>
        <taxon>Salicaceae</taxon>
        <taxon>Saliceae</taxon>
        <taxon>Populus</taxon>
    </lineage>
</organism>
<evidence type="ECO:0000256" key="3">
    <source>
        <dbReference type="ARBA" id="ARBA00022692"/>
    </source>
</evidence>
<evidence type="ECO:0000256" key="2">
    <source>
        <dbReference type="ARBA" id="ARBA00022448"/>
    </source>
</evidence>
<dbReference type="InterPro" id="IPR034294">
    <property type="entry name" value="Aquaporin_transptr"/>
</dbReference>
<dbReference type="InterPro" id="IPR022357">
    <property type="entry name" value="MIP_CS"/>
</dbReference>
<dbReference type="GO" id="GO:0015267">
    <property type="term" value="F:channel activity"/>
    <property type="evidence" value="ECO:0007669"/>
    <property type="project" value="InterPro"/>
</dbReference>
<feature type="transmembrane region" description="Helical" evidence="7">
    <location>
        <begin position="59"/>
        <end position="80"/>
    </location>
</feature>
<dbReference type="AlphaFoldDB" id="A0A4U5PSR8"/>
<dbReference type="Pfam" id="PF00230">
    <property type="entry name" value="MIP"/>
    <property type="match status" value="1"/>
</dbReference>
<name>A0A4U5PSR8_POPAL</name>
<evidence type="ECO:0000256" key="6">
    <source>
        <dbReference type="RuleBase" id="RU000477"/>
    </source>
</evidence>
<accession>A0A4U5PSR8</accession>
<comment type="caution">
    <text evidence="8">The sequence shown here is derived from an EMBL/GenBank/DDBJ whole genome shotgun (WGS) entry which is preliminary data.</text>
</comment>
<keyword evidence="2 6" id="KW-0813">Transport</keyword>
<dbReference type="InterPro" id="IPR000425">
    <property type="entry name" value="MIP"/>
</dbReference>
<feature type="transmembrane region" description="Helical" evidence="7">
    <location>
        <begin position="27"/>
        <end position="47"/>
    </location>
</feature>
<evidence type="ECO:0000256" key="7">
    <source>
        <dbReference type="SAM" id="Phobius"/>
    </source>
</evidence>
<sequence>MSTEGKDYRDPPPAPLLDTEELKQWSFYRALIAEFVATFSSFILGVHNNLCDGAGYLGVAWAFGGMIFVLVYCTAGISGGHINPAVTFGLFVARKVSLTRAVAYMMAQCLGAMLGVWMVMILTGIHYDQAGGAVNLVAPGYSKGTALGAEIIGTFVLVYTVLAATDPKRMARDSHVPVLAPLPIGFAVFVVHLALIPITGTGINPARSLGAAVVKNAEIWDDHWIFWVGPFVGALAAAVYHQYILRSGAVKALGSLRS</sequence>
<keyword evidence="4 7" id="KW-1133">Transmembrane helix</keyword>
<keyword evidence="5 7" id="KW-0472">Membrane</keyword>
<dbReference type="SUPFAM" id="SSF81338">
    <property type="entry name" value="Aquaporin-like"/>
    <property type="match status" value="1"/>
</dbReference>
<evidence type="ECO:0000256" key="4">
    <source>
        <dbReference type="ARBA" id="ARBA00022989"/>
    </source>
</evidence>
<feature type="transmembrane region" description="Helical" evidence="7">
    <location>
        <begin position="101"/>
        <end position="125"/>
    </location>
</feature>
<protein>
    <submittedName>
        <fullName evidence="8">Putative aquaporin PIP2-8</fullName>
    </submittedName>
</protein>
<comment type="similarity">
    <text evidence="6">Belongs to the MIP/aquaporin (TC 1.A.8) family.</text>
</comment>
<proteinExistence type="inferred from homology"/>
<dbReference type="CDD" id="cd00333">
    <property type="entry name" value="MIP"/>
    <property type="match status" value="1"/>
</dbReference>
<dbReference type="NCBIfam" id="TIGR00861">
    <property type="entry name" value="MIP"/>
    <property type="match status" value="1"/>
</dbReference>
<keyword evidence="3 6" id="KW-0812">Transmembrane</keyword>
<dbReference type="Gene3D" id="1.20.1080.10">
    <property type="entry name" value="Glycerol uptake facilitator protein"/>
    <property type="match status" value="1"/>
</dbReference>
<evidence type="ECO:0000256" key="5">
    <source>
        <dbReference type="ARBA" id="ARBA00023136"/>
    </source>
</evidence>
<dbReference type="PROSITE" id="PS00221">
    <property type="entry name" value="MIP"/>
    <property type="match status" value="1"/>
</dbReference>
<evidence type="ECO:0000313" key="8">
    <source>
        <dbReference type="EMBL" id="TKS00300.1"/>
    </source>
</evidence>
<feature type="transmembrane region" description="Helical" evidence="7">
    <location>
        <begin position="176"/>
        <end position="198"/>
    </location>
</feature>
<feature type="transmembrane region" description="Helical" evidence="7">
    <location>
        <begin position="224"/>
        <end position="245"/>
    </location>
</feature>
<reference evidence="8" key="1">
    <citation type="submission" date="2018-10" db="EMBL/GenBank/DDBJ databases">
        <title>Population genomic analysis revealed the cold adaptation of white poplar.</title>
        <authorList>
            <person name="Liu Y.-J."/>
        </authorList>
    </citation>
    <scope>NUCLEOTIDE SEQUENCE [LARGE SCALE GENOMIC DNA]</scope>
    <source>
        <strain evidence="8">PAL-ZL1</strain>
    </source>
</reference>
<dbReference type="PANTHER" id="PTHR45687">
    <property type="entry name" value="AQUAPORIN OR AQUAGLYCEROPORIN RELATED"/>
    <property type="match status" value="1"/>
</dbReference>
<gene>
    <name evidence="8" type="ORF">D5086_0000185130</name>
</gene>
<dbReference type="PRINTS" id="PR00783">
    <property type="entry name" value="MINTRINSICP"/>
</dbReference>
<feature type="transmembrane region" description="Helical" evidence="7">
    <location>
        <begin position="145"/>
        <end position="164"/>
    </location>
</feature>
<comment type="subcellular location">
    <subcellularLocation>
        <location evidence="1">Membrane</location>
        <topology evidence="1">Multi-pass membrane protein</topology>
    </subcellularLocation>
</comment>